<name>A0A195D0T5_9HYME</name>
<dbReference type="AlphaFoldDB" id="A0A195D0T5"/>
<gene>
    <name evidence="13" type="ORF">ALC62_02551</name>
</gene>
<dbReference type="PRINTS" id="PR02008">
    <property type="entry name" value="RCMTFAMILY"/>
</dbReference>
<evidence type="ECO:0000256" key="6">
    <source>
        <dbReference type="ARBA" id="ARBA00022884"/>
    </source>
</evidence>
<feature type="active site" description="Nucleophile" evidence="10">
    <location>
        <position position="490"/>
    </location>
</feature>
<reference evidence="13 14" key="1">
    <citation type="submission" date="2016-03" db="EMBL/GenBank/DDBJ databases">
        <title>Cyphomyrmex costatus WGS genome.</title>
        <authorList>
            <person name="Nygaard S."/>
            <person name="Hu H."/>
            <person name="Boomsma J."/>
            <person name="Zhang G."/>
        </authorList>
    </citation>
    <scope>NUCLEOTIDE SEQUENCE [LARGE SCALE GENOMIC DNA]</scope>
    <source>
        <strain evidence="13">MS0001</strain>
        <tissue evidence="13">Whole body</tissue>
    </source>
</reference>
<evidence type="ECO:0000256" key="1">
    <source>
        <dbReference type="ARBA" id="ARBA00022603"/>
    </source>
</evidence>
<keyword evidence="6 10" id="KW-0694">RNA-binding</keyword>
<feature type="transmembrane region" description="Helical" evidence="11">
    <location>
        <begin position="193"/>
        <end position="216"/>
    </location>
</feature>
<evidence type="ECO:0000256" key="4">
    <source>
        <dbReference type="ARBA" id="ARBA00022692"/>
    </source>
</evidence>
<feature type="binding site" evidence="10">
    <location>
        <position position="417"/>
    </location>
    <ligand>
        <name>S-adenosyl-L-methionine</name>
        <dbReference type="ChEBI" id="CHEBI:59789"/>
    </ligand>
</feature>
<dbReference type="InterPro" id="IPR029063">
    <property type="entry name" value="SAM-dependent_MTases_sf"/>
</dbReference>
<dbReference type="GO" id="GO:0008173">
    <property type="term" value="F:RNA methyltransferase activity"/>
    <property type="evidence" value="ECO:0007669"/>
    <property type="project" value="InterPro"/>
</dbReference>
<evidence type="ECO:0000313" key="13">
    <source>
        <dbReference type="EMBL" id="KYN06477.1"/>
    </source>
</evidence>
<dbReference type="GO" id="GO:0003723">
    <property type="term" value="F:RNA binding"/>
    <property type="evidence" value="ECO:0007669"/>
    <property type="project" value="UniProtKB-UniRule"/>
</dbReference>
<keyword evidence="8 11" id="KW-0472">Membrane</keyword>
<keyword evidence="9" id="KW-0968">Cytoplasmic vesicle</keyword>
<dbReference type="Pfam" id="PF09446">
    <property type="entry name" value="VMA21"/>
    <property type="match status" value="1"/>
</dbReference>
<keyword evidence="1 10" id="KW-0489">Methyltransferase</keyword>
<dbReference type="InterPro" id="IPR019013">
    <property type="entry name" value="Vma21"/>
</dbReference>
<comment type="similarity">
    <text evidence="10">Belongs to the class I-like SAM-binding methyltransferase superfamily. RsmB/NOP family.</text>
</comment>
<keyword evidence="4 11" id="KW-0812">Transmembrane</keyword>
<keyword evidence="3 10" id="KW-0949">S-adenosyl-L-methionine</keyword>
<evidence type="ECO:0000256" key="10">
    <source>
        <dbReference type="PROSITE-ProRule" id="PRU01023"/>
    </source>
</evidence>
<dbReference type="EMBL" id="KQ977004">
    <property type="protein sequence ID" value="KYN06477.1"/>
    <property type="molecule type" value="Genomic_DNA"/>
</dbReference>
<evidence type="ECO:0000256" key="5">
    <source>
        <dbReference type="ARBA" id="ARBA00022824"/>
    </source>
</evidence>
<dbReference type="PROSITE" id="PS51686">
    <property type="entry name" value="SAM_MT_RSMB_NOP"/>
    <property type="match status" value="1"/>
</dbReference>
<dbReference type="GO" id="GO:0031410">
    <property type="term" value="C:cytoplasmic vesicle"/>
    <property type="evidence" value="ECO:0007669"/>
    <property type="project" value="UniProtKB-KW"/>
</dbReference>
<feature type="transmembrane region" description="Helical" evidence="11">
    <location>
        <begin position="228"/>
        <end position="250"/>
    </location>
</feature>
<comment type="caution">
    <text evidence="10">Lacks conserved residue(s) required for the propagation of feature annotation.</text>
</comment>
<keyword evidence="5" id="KW-0256">Endoplasmic reticulum</keyword>
<evidence type="ECO:0000256" key="7">
    <source>
        <dbReference type="ARBA" id="ARBA00022989"/>
    </source>
</evidence>
<keyword evidence="14" id="KW-1185">Reference proteome</keyword>
<feature type="binding site" evidence="10">
    <location>
        <position position="435"/>
    </location>
    <ligand>
        <name>S-adenosyl-L-methionine</name>
        <dbReference type="ChEBI" id="CHEBI:59789"/>
    </ligand>
</feature>
<dbReference type="PANTHER" id="PTHR22807:SF4">
    <property type="entry name" value="28S RRNA (CYTOSINE-C(5))-METHYLTRANSFERASE"/>
    <property type="match status" value="1"/>
</dbReference>
<dbReference type="Gene3D" id="3.30.70.1170">
    <property type="entry name" value="Sun protein, domain 3"/>
    <property type="match status" value="1"/>
</dbReference>
<evidence type="ECO:0000259" key="12">
    <source>
        <dbReference type="PROSITE" id="PS51686"/>
    </source>
</evidence>
<feature type="domain" description="SAM-dependent MTase RsmB/NOP-type" evidence="12">
    <location>
        <begin position="254"/>
        <end position="560"/>
    </location>
</feature>
<dbReference type="Proteomes" id="UP000078542">
    <property type="component" value="Unassembled WGS sequence"/>
</dbReference>
<dbReference type="InterPro" id="IPR001678">
    <property type="entry name" value="MeTrfase_RsmB-F_NOP2_dom"/>
</dbReference>
<dbReference type="Pfam" id="PF01189">
    <property type="entry name" value="Methyltr_RsmB-F"/>
    <property type="match status" value="1"/>
</dbReference>
<keyword evidence="2 10" id="KW-0808">Transferase</keyword>
<dbReference type="GO" id="GO:0070475">
    <property type="term" value="P:rRNA base methylation"/>
    <property type="evidence" value="ECO:0007669"/>
    <property type="project" value="TreeGrafter"/>
</dbReference>
<dbReference type="STRING" id="456900.A0A195D0T5"/>
<dbReference type="GO" id="GO:0005730">
    <property type="term" value="C:nucleolus"/>
    <property type="evidence" value="ECO:0007669"/>
    <property type="project" value="TreeGrafter"/>
</dbReference>
<dbReference type="InterPro" id="IPR023267">
    <property type="entry name" value="RCMT"/>
</dbReference>
<organism evidence="13 14">
    <name type="scientific">Cyphomyrmex costatus</name>
    <dbReference type="NCBI Taxonomy" id="456900"/>
    <lineage>
        <taxon>Eukaryota</taxon>
        <taxon>Metazoa</taxon>
        <taxon>Ecdysozoa</taxon>
        <taxon>Arthropoda</taxon>
        <taxon>Hexapoda</taxon>
        <taxon>Insecta</taxon>
        <taxon>Pterygota</taxon>
        <taxon>Neoptera</taxon>
        <taxon>Endopterygota</taxon>
        <taxon>Hymenoptera</taxon>
        <taxon>Apocrita</taxon>
        <taxon>Aculeata</taxon>
        <taxon>Formicoidea</taxon>
        <taxon>Formicidae</taxon>
        <taxon>Myrmicinae</taxon>
        <taxon>Cyphomyrmex</taxon>
    </lineage>
</organism>
<sequence>MSNEFVHSVSVPRIYKVTADIVRRVREDGASLKTLIYEGKHPNVAGIYGLAVSTLQALPQLDQLFDKTQILTEQPRLNPWLARVLITELLWRKRCLKSCSKPVLTVLTYENKLREESKNLGHTETFVDHKSKVKTSFFMVLIIRNCRILSSRQNKQVKIGNLQDYQSRSCHQETICDRKNNCIMGLTTVLGTLFLYSIAMFTLPFAAFFTIQHIMIVKFQTDTAVTNYISVLAAVITVNLIISCYVYQALNEPDEEKEQIKRPRYVRVNTLLLSVEEAITIFQKDGWQLLPKSTTYSSYLQSLSQLSKPYFIQDLHVPEMLAFPPLTIFHKHSGYHDGEFILQDKASSLPVHLLNPVSGSVVLDMCAAPGMKATHVAAKLQNNGKVYAVEIDAKRFGTLLNQIEKTRALCVKSLNQDALTLDPKLYSHVAYILVDPTCSGSGIVDRPRQTEMDGMPEPKRLQNLQSFQVYLLRFALFNFPNAKRIIYSTCSLHPEENEEVVDEVLANVGNAYRLLPIRQLLENNWTNFSSKNYNCGDFCLYSKPDNDFCNGFFVAVFERNFDVTLPKCRLKGGNEYNMNFIKADLNIKEDDMATTSAHQQEECGKKTKKKKKKKKKEAVLMNDEQTKISTGIIEFEVSDIDNKIKAKSKKEIDKMDVCNNLCNFNHKLALNESKDIQKETLDIMETKKSKHEDILQETVCDEKEQNKDIKLSKKKKKKEKKIKIDEIYKIEQGEETVRPSKKRKKNNEIH</sequence>
<dbReference type="PANTHER" id="PTHR22807">
    <property type="entry name" value="NOP2 YEAST -RELATED NOL1/NOP2/FMU SUN DOMAIN-CONTAINING"/>
    <property type="match status" value="1"/>
</dbReference>
<dbReference type="Pfam" id="PF21148">
    <property type="entry name" value="NSUN5_fdxn-like"/>
    <property type="match status" value="1"/>
</dbReference>
<dbReference type="Pfam" id="PF21153">
    <property type="entry name" value="NSUN5_N"/>
    <property type="match status" value="1"/>
</dbReference>
<evidence type="ECO:0000256" key="8">
    <source>
        <dbReference type="ARBA" id="ARBA00023136"/>
    </source>
</evidence>
<evidence type="ECO:0000256" key="9">
    <source>
        <dbReference type="ARBA" id="ARBA00023329"/>
    </source>
</evidence>
<keyword evidence="7 11" id="KW-1133">Transmembrane helix</keyword>
<proteinExistence type="inferred from homology"/>
<feature type="binding site" evidence="10">
    <location>
        <position position="390"/>
    </location>
    <ligand>
        <name>S-adenosyl-L-methionine</name>
        <dbReference type="ChEBI" id="CHEBI:59789"/>
    </ligand>
</feature>
<evidence type="ECO:0000313" key="14">
    <source>
        <dbReference type="Proteomes" id="UP000078542"/>
    </source>
</evidence>
<accession>A0A195D0T5</accession>
<protein>
    <submittedName>
        <fullName evidence="13">Putative methyltransferase NSUN5</fullName>
    </submittedName>
</protein>
<evidence type="ECO:0000256" key="3">
    <source>
        <dbReference type="ARBA" id="ARBA00022691"/>
    </source>
</evidence>
<evidence type="ECO:0000256" key="11">
    <source>
        <dbReference type="SAM" id="Phobius"/>
    </source>
</evidence>
<evidence type="ECO:0000256" key="2">
    <source>
        <dbReference type="ARBA" id="ARBA00022679"/>
    </source>
</evidence>
<dbReference type="GO" id="GO:0070072">
    <property type="term" value="P:vacuolar proton-transporting V-type ATPase complex assembly"/>
    <property type="evidence" value="ECO:0007669"/>
    <property type="project" value="InterPro"/>
</dbReference>
<dbReference type="Gene3D" id="3.40.50.150">
    <property type="entry name" value="Vaccinia Virus protein VP39"/>
    <property type="match status" value="1"/>
</dbReference>
<dbReference type="InterPro" id="IPR049560">
    <property type="entry name" value="MeTrfase_RsmB-F_NOP2_cat"/>
</dbReference>
<dbReference type="SUPFAM" id="SSF53335">
    <property type="entry name" value="S-adenosyl-L-methionine-dependent methyltransferases"/>
    <property type="match status" value="1"/>
</dbReference>
<dbReference type="InterPro" id="IPR049561">
    <property type="entry name" value="NSUN5_7_fdxn-like"/>
</dbReference>
<dbReference type="InterPro" id="IPR048889">
    <property type="entry name" value="NSUN5_RCM1_N"/>
</dbReference>